<protein>
    <submittedName>
        <fullName evidence="2">Uncharacterized protein</fullName>
    </submittedName>
</protein>
<dbReference type="AlphaFoldDB" id="A0A1M6FAX8"/>
<name>A0A1M6FAX8_9VIBR</name>
<accession>A0A1M6FAX8</accession>
<evidence type="ECO:0000256" key="1">
    <source>
        <dbReference type="SAM" id="MobiDB-lite"/>
    </source>
</evidence>
<reference evidence="2 3" key="1">
    <citation type="submission" date="2016-11" db="EMBL/GenBank/DDBJ databases">
        <authorList>
            <person name="Jaros S."/>
            <person name="Januszkiewicz K."/>
            <person name="Wedrychowicz H."/>
        </authorList>
    </citation>
    <scope>NUCLEOTIDE SEQUENCE [LARGE SCALE GENOMIC DNA]</scope>
    <source>
        <strain evidence="2 3">CECT 7868</strain>
    </source>
</reference>
<keyword evidence="3" id="KW-1185">Reference proteome</keyword>
<organism evidence="2 3">
    <name type="scientific">Vibrio aerogenes CECT 7868</name>
    <dbReference type="NCBI Taxonomy" id="1216006"/>
    <lineage>
        <taxon>Bacteria</taxon>
        <taxon>Pseudomonadati</taxon>
        <taxon>Pseudomonadota</taxon>
        <taxon>Gammaproteobacteria</taxon>
        <taxon>Vibrionales</taxon>
        <taxon>Vibrionaceae</taxon>
        <taxon>Vibrio</taxon>
    </lineage>
</organism>
<proteinExistence type="predicted"/>
<evidence type="ECO:0000313" key="3">
    <source>
        <dbReference type="Proteomes" id="UP000184608"/>
    </source>
</evidence>
<feature type="compositionally biased region" description="Polar residues" evidence="1">
    <location>
        <begin position="10"/>
        <end position="24"/>
    </location>
</feature>
<evidence type="ECO:0000313" key="2">
    <source>
        <dbReference type="EMBL" id="SHI94806.1"/>
    </source>
</evidence>
<dbReference type="STRING" id="1216006.VA7868_04612"/>
<dbReference type="Proteomes" id="UP000184608">
    <property type="component" value="Unassembled WGS sequence"/>
</dbReference>
<dbReference type="RefSeq" id="WP_073606190.1">
    <property type="nucleotide sequence ID" value="NZ_FQXZ01000065.1"/>
</dbReference>
<dbReference type="EMBL" id="FQXZ01000065">
    <property type="protein sequence ID" value="SHI94806.1"/>
    <property type="molecule type" value="Genomic_DNA"/>
</dbReference>
<sequence>MGLFSHDHSASTVNNTNTSGQTSVGGDNLGVLLSGVNDSTINATMTDHNAIKAASEIAAQAIKGNVSAVSDALSSNNKTTKEAFDFGNHSLEFGKDALKTSQKAMKESLGFGRDALAASQATTKAALQSNESTLKRALSTAQESFSDALDFGTASAKRQTETAKEAMQSLRKNNEDTISAVRSMASQSNQTAKAALTLADGASQRSQTGSSSDMMKVTIAIAVVLGVAMVAMMRK</sequence>
<gene>
    <name evidence="2" type="ORF">VA7868_04612</name>
</gene>
<dbReference type="OrthoDB" id="6107847at2"/>
<feature type="region of interest" description="Disordered" evidence="1">
    <location>
        <begin position="1"/>
        <end position="24"/>
    </location>
</feature>